<reference evidence="1" key="2">
    <citation type="journal article" date="2024" name="Plant">
        <title>Genomic evolution and insights into agronomic trait innovations of Sesamum species.</title>
        <authorList>
            <person name="Miao H."/>
            <person name="Wang L."/>
            <person name="Qu L."/>
            <person name="Liu H."/>
            <person name="Sun Y."/>
            <person name="Le M."/>
            <person name="Wang Q."/>
            <person name="Wei S."/>
            <person name="Zheng Y."/>
            <person name="Lin W."/>
            <person name="Duan Y."/>
            <person name="Cao H."/>
            <person name="Xiong S."/>
            <person name="Wang X."/>
            <person name="Wei L."/>
            <person name="Li C."/>
            <person name="Ma Q."/>
            <person name="Ju M."/>
            <person name="Zhao R."/>
            <person name="Li G."/>
            <person name="Mu C."/>
            <person name="Tian Q."/>
            <person name="Mei H."/>
            <person name="Zhang T."/>
            <person name="Gao T."/>
            <person name="Zhang H."/>
        </authorList>
    </citation>
    <scope>NUCLEOTIDE SEQUENCE</scope>
    <source>
        <strain evidence="1">G01</strain>
    </source>
</reference>
<comment type="caution">
    <text evidence="1">The sequence shown here is derived from an EMBL/GenBank/DDBJ whole genome shotgun (WGS) entry which is preliminary data.</text>
</comment>
<dbReference type="GO" id="GO:0004222">
    <property type="term" value="F:metalloendopeptidase activity"/>
    <property type="evidence" value="ECO:0007669"/>
    <property type="project" value="InterPro"/>
</dbReference>
<accession>A0AAW2LJG1</accession>
<reference evidence="1" key="1">
    <citation type="submission" date="2020-06" db="EMBL/GenBank/DDBJ databases">
        <authorList>
            <person name="Li T."/>
            <person name="Hu X."/>
            <person name="Zhang T."/>
            <person name="Song X."/>
            <person name="Zhang H."/>
            <person name="Dai N."/>
            <person name="Sheng W."/>
            <person name="Hou X."/>
            <person name="Wei L."/>
        </authorList>
    </citation>
    <scope>NUCLEOTIDE SEQUENCE</scope>
    <source>
        <strain evidence="1">G01</strain>
        <tissue evidence="1">Leaf</tissue>
    </source>
</reference>
<dbReference type="GO" id="GO:0005524">
    <property type="term" value="F:ATP binding"/>
    <property type="evidence" value="ECO:0007669"/>
    <property type="project" value="InterPro"/>
</dbReference>
<gene>
    <name evidence="1" type="ORF">Sangu_2200400</name>
</gene>
<evidence type="ECO:0000313" key="1">
    <source>
        <dbReference type="EMBL" id="KAL0317861.1"/>
    </source>
</evidence>
<dbReference type="GO" id="GO:0006508">
    <property type="term" value="P:proteolysis"/>
    <property type="evidence" value="ECO:0007669"/>
    <property type="project" value="InterPro"/>
</dbReference>
<dbReference type="Gene3D" id="1.20.58.760">
    <property type="entry name" value="Peptidase M41"/>
    <property type="match status" value="1"/>
</dbReference>
<sequence>MLTTHCKELHALANALLEHETLMGSQIKAVLAQSKAGPPSTPNVAASAAPKAAAAATRAKAIAPVGS</sequence>
<name>A0AAW2LJG1_9LAMI</name>
<dbReference type="EMBL" id="JACGWK010000014">
    <property type="protein sequence ID" value="KAL0317861.1"/>
    <property type="molecule type" value="Genomic_DNA"/>
</dbReference>
<proteinExistence type="predicted"/>
<dbReference type="GO" id="GO:0004176">
    <property type="term" value="F:ATP-dependent peptidase activity"/>
    <property type="evidence" value="ECO:0007669"/>
    <property type="project" value="InterPro"/>
</dbReference>
<dbReference type="SUPFAM" id="SSF140990">
    <property type="entry name" value="FtsH protease domain-like"/>
    <property type="match status" value="1"/>
</dbReference>
<organism evidence="1">
    <name type="scientific">Sesamum angustifolium</name>
    <dbReference type="NCBI Taxonomy" id="2727405"/>
    <lineage>
        <taxon>Eukaryota</taxon>
        <taxon>Viridiplantae</taxon>
        <taxon>Streptophyta</taxon>
        <taxon>Embryophyta</taxon>
        <taxon>Tracheophyta</taxon>
        <taxon>Spermatophyta</taxon>
        <taxon>Magnoliopsida</taxon>
        <taxon>eudicotyledons</taxon>
        <taxon>Gunneridae</taxon>
        <taxon>Pentapetalae</taxon>
        <taxon>asterids</taxon>
        <taxon>lamiids</taxon>
        <taxon>Lamiales</taxon>
        <taxon>Pedaliaceae</taxon>
        <taxon>Sesamum</taxon>
    </lineage>
</organism>
<dbReference type="AlphaFoldDB" id="A0AAW2LJG1"/>
<dbReference type="InterPro" id="IPR037219">
    <property type="entry name" value="Peptidase_M41-like"/>
</dbReference>
<protein>
    <submittedName>
        <fullName evidence="1">Uncharacterized protein</fullName>
    </submittedName>
</protein>